<dbReference type="GO" id="GO:0008270">
    <property type="term" value="F:zinc ion binding"/>
    <property type="evidence" value="ECO:0007669"/>
    <property type="project" value="InterPro"/>
</dbReference>
<dbReference type="Proteomes" id="UP001153737">
    <property type="component" value="Chromosome 5"/>
</dbReference>
<dbReference type="SMART" id="SM00644">
    <property type="entry name" value="Ami_2"/>
    <property type="match status" value="4"/>
</dbReference>
<feature type="transmembrane region" description="Helical" evidence="5">
    <location>
        <begin position="364"/>
        <end position="386"/>
    </location>
</feature>
<dbReference type="SUPFAM" id="SSF55846">
    <property type="entry name" value="N-acetylmuramoyl-L-alanine amidase-like"/>
    <property type="match status" value="4"/>
</dbReference>
<dbReference type="Gene3D" id="3.40.80.10">
    <property type="entry name" value="Peptidoglycan recognition protein-like"/>
    <property type="match status" value="4"/>
</dbReference>
<comment type="similarity">
    <text evidence="1">Belongs to the N-acetylmuramoyl-L-alanine amidase 2 family.</text>
</comment>
<evidence type="ECO:0000313" key="8">
    <source>
        <dbReference type="EMBL" id="CAH1169624.1"/>
    </source>
</evidence>
<evidence type="ECO:0000259" key="7">
    <source>
        <dbReference type="SMART" id="SM00701"/>
    </source>
</evidence>
<evidence type="ECO:0000256" key="2">
    <source>
        <dbReference type="ARBA" id="ARBA00022588"/>
    </source>
</evidence>
<evidence type="ECO:0000256" key="1">
    <source>
        <dbReference type="ARBA" id="ARBA00007553"/>
    </source>
</evidence>
<keyword evidence="5" id="KW-0472">Membrane</keyword>
<evidence type="ECO:0000256" key="3">
    <source>
        <dbReference type="ARBA" id="ARBA00022859"/>
    </source>
</evidence>
<dbReference type="GO" id="GO:0009253">
    <property type="term" value="P:peptidoglycan catabolic process"/>
    <property type="evidence" value="ECO:0007669"/>
    <property type="project" value="InterPro"/>
</dbReference>
<evidence type="ECO:0000259" key="6">
    <source>
        <dbReference type="SMART" id="SM00644"/>
    </source>
</evidence>
<dbReference type="GO" id="GO:0008745">
    <property type="term" value="F:N-acetylmuramoyl-L-alanine amidase activity"/>
    <property type="evidence" value="ECO:0007669"/>
    <property type="project" value="InterPro"/>
</dbReference>
<evidence type="ECO:0000256" key="4">
    <source>
        <dbReference type="SAM" id="MobiDB-lite"/>
    </source>
</evidence>
<keyword evidence="2" id="KW-0399">Innate immunity</keyword>
<dbReference type="AlphaFoldDB" id="A0A9P0DUE2"/>
<dbReference type="PANTHER" id="PTHR11022:SF74">
    <property type="entry name" value="PEPTIDOGLYCAN-RECOGNITION PROTEIN SA"/>
    <property type="match status" value="1"/>
</dbReference>
<proteinExistence type="inferred from homology"/>
<feature type="domain" description="N-acetylmuramoyl-L-alanine amidase" evidence="6">
    <location>
        <begin position="196"/>
        <end position="331"/>
    </location>
</feature>
<accession>A0A9P0DUE2</accession>
<organism evidence="8 9">
    <name type="scientific">Phaedon cochleariae</name>
    <name type="common">Mustard beetle</name>
    <dbReference type="NCBI Taxonomy" id="80249"/>
    <lineage>
        <taxon>Eukaryota</taxon>
        <taxon>Metazoa</taxon>
        <taxon>Ecdysozoa</taxon>
        <taxon>Arthropoda</taxon>
        <taxon>Hexapoda</taxon>
        <taxon>Insecta</taxon>
        <taxon>Pterygota</taxon>
        <taxon>Neoptera</taxon>
        <taxon>Endopterygota</taxon>
        <taxon>Coleoptera</taxon>
        <taxon>Polyphaga</taxon>
        <taxon>Cucujiformia</taxon>
        <taxon>Chrysomeloidea</taxon>
        <taxon>Chrysomelidae</taxon>
        <taxon>Chrysomelinae</taxon>
        <taxon>Chrysomelini</taxon>
        <taxon>Phaedon</taxon>
    </lineage>
</organism>
<feature type="domain" description="N-acetylmuramoyl-L-alanine amidase" evidence="6">
    <location>
        <begin position="420"/>
        <end position="552"/>
    </location>
</feature>
<dbReference type="Pfam" id="PF01510">
    <property type="entry name" value="Amidase_2"/>
    <property type="match status" value="4"/>
</dbReference>
<dbReference type="InterPro" id="IPR006619">
    <property type="entry name" value="PGRP_domain_met/bac"/>
</dbReference>
<feature type="domain" description="Peptidoglycan recognition protein family" evidence="7">
    <location>
        <begin position="188"/>
        <end position="325"/>
    </location>
</feature>
<dbReference type="CDD" id="cd06583">
    <property type="entry name" value="PGRP"/>
    <property type="match status" value="4"/>
</dbReference>
<dbReference type="EMBL" id="OU896711">
    <property type="protein sequence ID" value="CAH1169624.1"/>
    <property type="molecule type" value="Genomic_DNA"/>
</dbReference>
<reference evidence="8" key="2">
    <citation type="submission" date="2022-10" db="EMBL/GenBank/DDBJ databases">
        <authorList>
            <consortium name="ENA_rothamsted_submissions"/>
            <consortium name="culmorum"/>
            <person name="King R."/>
        </authorList>
    </citation>
    <scope>NUCLEOTIDE SEQUENCE</scope>
</reference>
<keyword evidence="9" id="KW-1185">Reference proteome</keyword>
<dbReference type="SMART" id="SM00701">
    <property type="entry name" value="PGRP"/>
    <property type="match status" value="4"/>
</dbReference>
<dbReference type="PANTHER" id="PTHR11022">
    <property type="entry name" value="PEPTIDOGLYCAN RECOGNITION PROTEIN"/>
    <property type="match status" value="1"/>
</dbReference>
<dbReference type="OrthoDB" id="10001926at2759"/>
<keyword evidence="5" id="KW-1133">Transmembrane helix</keyword>
<dbReference type="GO" id="GO:0045087">
    <property type="term" value="P:innate immune response"/>
    <property type="evidence" value="ECO:0007669"/>
    <property type="project" value="UniProtKB-KW"/>
</dbReference>
<feature type="domain" description="Peptidoglycan recognition protein family" evidence="7">
    <location>
        <begin position="874"/>
        <end position="1011"/>
    </location>
</feature>
<evidence type="ECO:0000256" key="5">
    <source>
        <dbReference type="SAM" id="Phobius"/>
    </source>
</evidence>
<keyword evidence="3" id="KW-0391">Immunity</keyword>
<dbReference type="InterPro" id="IPR036505">
    <property type="entry name" value="Amidase/PGRP_sf"/>
</dbReference>
<feature type="transmembrane region" description="Helical" evidence="5">
    <location>
        <begin position="825"/>
        <end position="845"/>
    </location>
</feature>
<feature type="region of interest" description="Disordered" evidence="4">
    <location>
        <begin position="111"/>
        <end position="131"/>
    </location>
</feature>
<sequence>MPQGASEKFLATSNIYPLLPSNSQIVLQDDLGLANPIDVTDVAVIPHRELVNLENAAVNIDNSTDVIIGPVTQFNVNGNVIIRQHENGGRLGLGLGLDHDEEKKNGGVVEGSAGAAKLSPSPTQTHRTKEDPDLEWKRKLVKILLFLALGLVAMLTTAILVAIFFHPNDSQFETDPPTTSQIPLKRGHQVFVRLDWNARPPKYRLLVQKPLKMVVIKHTGGRTCDQFRTCSKVIQTLQSQDAAMGNPDIYCNFLIGGDGNVYEGRGWGVQNEYLNDTVDIVLMGTYDIDVPSAYMLDAALALMDDGETRKYLSEDYRVVCHNQTYNTLSPGSNVFKEVKKWQRYDPGMYFEKTLLRKRKTIVHLVLWLTLAALLFTATTVTLLLTLKTDPPPDVIPPPAPRPISNDQTYQFYRREDWGARKAKWRTNITKPVDLVVIKHTGGKTCDSFQACAPLLQTLQSLSVQRGNPDIYCSFLIGLDGDVYEGRGWGVQPQERNDTYDIVFTGSFDIDEPEKRMFGAVQALLQDGVRRGFLSEGFKVVCHSQTMNTISPGVHVCGEVRKWPHYDPGMYFPNVLMNTPCSTDKTHKRYCYIHEPISREPDPKTTNKKIKYTTWMSLGLVLIVVPTVIVKLQPIQSTQTEPPTIISPTPACMKCQQKYITRQTWHGSPPKSQKIQSEPAKLVILKHTAGLFCTTTKDCSTLTRNIQDYHFFLGAPDIWYNFLIGGDGRIYVGRGFGVQNQFTNDTLDIAIHGNFSYDEFFPDMIQATRSLIEQGLLLGHLAKDYRVVCHNQTMLKTSSPVLNVKPNHPRIFLTLLDHIRKEKTRIALIVVFVIITIAAISTYLTLSSHPEECSEKNNCKKGDHDHWEADQVGNYSIYSKKQWGGAEPKSVRPLPLPIGLVIISHSVTSACDNFDSCSRIVRGIQKDHFDINLSDVCYNFLIGGDGSIFEGRGWETRNCHSKLSIGINFIGDFTKMMLNASAIESIRKLLDKGVKLVKIAEDYILIGHNQTMQTLSPGVFAYEVIKRFSHFDDIDLRRS</sequence>
<protein>
    <submittedName>
        <fullName evidence="8">Uncharacterized protein</fullName>
    </submittedName>
</protein>
<dbReference type="InterPro" id="IPR002502">
    <property type="entry name" value="Amidase_domain"/>
</dbReference>
<feature type="transmembrane region" description="Helical" evidence="5">
    <location>
        <begin position="143"/>
        <end position="165"/>
    </location>
</feature>
<evidence type="ECO:0000313" key="9">
    <source>
        <dbReference type="Proteomes" id="UP001153737"/>
    </source>
</evidence>
<feature type="domain" description="N-acetylmuramoyl-L-alanine amidase" evidence="6">
    <location>
        <begin position="885"/>
        <end position="1017"/>
    </location>
</feature>
<gene>
    <name evidence="8" type="ORF">PHAECO_LOCUS9536</name>
</gene>
<feature type="domain" description="Peptidoglycan recognition protein family" evidence="7">
    <location>
        <begin position="409"/>
        <end position="546"/>
    </location>
</feature>
<name>A0A9P0DUE2_PHACE</name>
<feature type="domain" description="N-acetylmuramoyl-L-alanine amidase" evidence="6">
    <location>
        <begin position="667"/>
        <end position="800"/>
    </location>
</feature>
<dbReference type="InterPro" id="IPR015510">
    <property type="entry name" value="PGRP"/>
</dbReference>
<feature type="domain" description="Peptidoglycan recognition protein family" evidence="7">
    <location>
        <begin position="659"/>
        <end position="793"/>
    </location>
</feature>
<keyword evidence="5" id="KW-0812">Transmembrane</keyword>
<reference evidence="8" key="1">
    <citation type="submission" date="2022-01" db="EMBL/GenBank/DDBJ databases">
        <authorList>
            <person name="King R."/>
        </authorList>
    </citation>
    <scope>NUCLEOTIDE SEQUENCE</scope>
</reference>